<reference evidence="2 3" key="1">
    <citation type="submission" date="2018-11" db="EMBL/GenBank/DDBJ databases">
        <title>Genomes From Bacteria Associated with the Canine Oral Cavity: a Test Case for Automated Genome-Based Taxonomic Assignment.</title>
        <authorList>
            <person name="Coil D.A."/>
            <person name="Jospin G."/>
            <person name="Darling A.E."/>
            <person name="Wallis C."/>
            <person name="Davis I.J."/>
            <person name="Harris S."/>
            <person name="Eisen J.A."/>
            <person name="Holcombe L.J."/>
            <person name="O'Flynn C."/>
        </authorList>
    </citation>
    <scope>NUCLEOTIDE SEQUENCE [LARGE SCALE GENOMIC DNA]</scope>
    <source>
        <strain evidence="2 3">OH2822_COT-296</strain>
    </source>
</reference>
<feature type="domain" description="CD-NTase-associated protein 12/Pycsar effector protein TIR" evidence="1">
    <location>
        <begin position="129"/>
        <end position="240"/>
    </location>
</feature>
<dbReference type="Proteomes" id="UP000280935">
    <property type="component" value="Unassembled WGS sequence"/>
</dbReference>
<dbReference type="OrthoDB" id="4339143at2"/>
<organism evidence="2 3">
    <name type="scientific">Arachnia propionica</name>
    <dbReference type="NCBI Taxonomy" id="1750"/>
    <lineage>
        <taxon>Bacteria</taxon>
        <taxon>Bacillati</taxon>
        <taxon>Actinomycetota</taxon>
        <taxon>Actinomycetes</taxon>
        <taxon>Propionibacteriales</taxon>
        <taxon>Propionibacteriaceae</taxon>
        <taxon>Arachnia</taxon>
    </lineage>
</organism>
<dbReference type="EMBL" id="RQYT01000030">
    <property type="protein sequence ID" value="RRD48762.1"/>
    <property type="molecule type" value="Genomic_DNA"/>
</dbReference>
<proteinExistence type="predicted"/>
<protein>
    <recommendedName>
        <fullName evidence="1">CD-NTase-associated protein 12/Pycsar effector protein TIR domain-containing protein</fullName>
    </recommendedName>
</protein>
<dbReference type="AlphaFoldDB" id="A0A3P1WQ85"/>
<name>A0A3P1WQ85_9ACTN</name>
<evidence type="ECO:0000313" key="2">
    <source>
        <dbReference type="EMBL" id="RRD48762.1"/>
    </source>
</evidence>
<dbReference type="RefSeq" id="WP_125228551.1">
    <property type="nucleotide sequence ID" value="NZ_RQYT01000030.1"/>
</dbReference>
<gene>
    <name evidence="2" type="ORF">EII35_11180</name>
</gene>
<evidence type="ECO:0000313" key="3">
    <source>
        <dbReference type="Proteomes" id="UP000280935"/>
    </source>
</evidence>
<accession>A0A3P1WQ85</accession>
<dbReference type="Pfam" id="PF10137">
    <property type="entry name" value="CAP12-PCTIR_TIR"/>
    <property type="match status" value="1"/>
</dbReference>
<evidence type="ECO:0000259" key="1">
    <source>
        <dbReference type="Pfam" id="PF10137"/>
    </source>
</evidence>
<dbReference type="GO" id="GO:0050135">
    <property type="term" value="F:NADP+ nucleosidase activity"/>
    <property type="evidence" value="ECO:0007669"/>
    <property type="project" value="InterPro"/>
</dbReference>
<sequence length="265" mass="29799">MRLSRKYEGICFPGKVIEQAFDILGLPGEKKWDEKFMAQASSFNRIEEGRDAWVLDTLGEWLDRYGRGFSFADLHLDWDDVALFIQVYFGDTMVQVGSRVRGKIDRVVKVFDDGEEEIKKGAVPDRPIIFIGHGGGSRAWCEIRDELQGKHGLEIETFEAGSRGGISAFEVLRSMAKKCSFAIMVFSAEDELRDGSMRARQNVVHEAGFMQSSLGASRVMMVVEKGVDMFSNIHGLQCDYYDHGHVKEVISSLLATLRREFPGAV</sequence>
<dbReference type="InterPro" id="IPR019302">
    <property type="entry name" value="CAP12/PCTIR_TIR_dom"/>
</dbReference>
<comment type="caution">
    <text evidence="2">The sequence shown here is derived from an EMBL/GenBank/DDBJ whole genome shotgun (WGS) entry which is preliminary data.</text>
</comment>